<feature type="transmembrane region" description="Helical" evidence="17">
    <location>
        <begin position="297"/>
        <end position="314"/>
    </location>
</feature>
<name>A0A6P1DZH4_9GAMM</name>
<evidence type="ECO:0000313" key="21">
    <source>
        <dbReference type="Proteomes" id="UP000471640"/>
    </source>
</evidence>
<dbReference type="InterPro" id="IPR027387">
    <property type="entry name" value="Cytb/b6-like_sf"/>
</dbReference>
<reference evidence="21" key="1">
    <citation type="journal article" date="2020" name="Microbiol. Resour. Announc.">
        <title>Draft Genome Sequences of Thiorhodococcus mannitoliphagus and Thiorhodococcus minor, Purple Sulfur Photosynthetic Bacteria in the Gammaproteobacterial Family Chromatiaceae.</title>
        <authorList>
            <person name="Aviles F.A."/>
            <person name="Meyer T.E."/>
            <person name="Kyndt J.A."/>
        </authorList>
    </citation>
    <scope>NUCLEOTIDE SEQUENCE [LARGE SCALE GENOMIC DNA]</scope>
    <source>
        <strain evidence="21">DSM 18266</strain>
    </source>
</reference>
<evidence type="ECO:0000259" key="18">
    <source>
        <dbReference type="PROSITE" id="PS51002"/>
    </source>
</evidence>
<dbReference type="InterPro" id="IPR005798">
    <property type="entry name" value="Cyt_b/b6_C"/>
</dbReference>
<dbReference type="GO" id="GO:0022904">
    <property type="term" value="P:respiratory electron transport chain"/>
    <property type="evidence" value="ECO:0007669"/>
    <property type="project" value="InterPro"/>
</dbReference>
<evidence type="ECO:0000256" key="13">
    <source>
        <dbReference type="ARBA" id="ARBA00023136"/>
    </source>
</evidence>
<feature type="transmembrane region" description="Helical" evidence="17">
    <location>
        <begin position="121"/>
        <end position="142"/>
    </location>
</feature>
<comment type="similarity">
    <text evidence="16">Belongs to the cytochrome b family.</text>
</comment>
<feature type="domain" description="Cytochrome b/b6 C-terminal region profile" evidence="19">
    <location>
        <begin position="233"/>
        <end position="410"/>
    </location>
</feature>
<dbReference type="AlphaFoldDB" id="A0A6P1DZH4"/>
<dbReference type="SUPFAM" id="SSF81342">
    <property type="entry name" value="Transmembrane di-heme cytochromes"/>
    <property type="match status" value="1"/>
</dbReference>
<keyword evidence="10 16" id="KW-0249">Electron transport</keyword>
<reference evidence="20 21" key="2">
    <citation type="submission" date="2020-02" db="EMBL/GenBank/DDBJ databases">
        <title>Genome sequences of Thiorhodococcus mannitoliphagus and Thiorhodococcus minor, purple sulfur photosynthetic bacteria in the gammaproteobacterial family, Chromatiaceae.</title>
        <authorList>
            <person name="Aviles F.A."/>
            <person name="Meyer T.E."/>
            <person name="Kyndt J.A."/>
        </authorList>
    </citation>
    <scope>NUCLEOTIDE SEQUENCE [LARGE SCALE GENOMIC DNA]</scope>
    <source>
        <strain evidence="20 21">DSM 18266</strain>
    </source>
</reference>
<keyword evidence="8 16" id="KW-0812">Transmembrane</keyword>
<evidence type="ECO:0000256" key="4">
    <source>
        <dbReference type="ARBA" id="ARBA00013531"/>
    </source>
</evidence>
<evidence type="ECO:0000256" key="15">
    <source>
        <dbReference type="PIRSR" id="PIRSR038885-2"/>
    </source>
</evidence>
<evidence type="ECO:0000256" key="3">
    <source>
        <dbReference type="ARBA" id="ARBA00011649"/>
    </source>
</evidence>
<dbReference type="PANTHER" id="PTHR19271">
    <property type="entry name" value="CYTOCHROME B"/>
    <property type="match status" value="1"/>
</dbReference>
<keyword evidence="21" id="KW-1185">Reference proteome</keyword>
<dbReference type="GO" id="GO:0016491">
    <property type="term" value="F:oxidoreductase activity"/>
    <property type="evidence" value="ECO:0007669"/>
    <property type="project" value="InterPro"/>
</dbReference>
<feature type="binding site" evidence="14">
    <location>
        <position position="211"/>
    </location>
    <ligand>
        <name>a ubiquinone</name>
        <dbReference type="ChEBI" id="CHEBI:16389"/>
    </ligand>
</feature>
<feature type="transmembrane region" description="Helical" evidence="17">
    <location>
        <begin position="37"/>
        <end position="61"/>
    </location>
</feature>
<feature type="transmembrane region" description="Helical" evidence="17">
    <location>
        <begin position="252"/>
        <end position="277"/>
    </location>
</feature>
<accession>A0A6P1DZH4</accession>
<evidence type="ECO:0000256" key="5">
    <source>
        <dbReference type="ARBA" id="ARBA00022448"/>
    </source>
</evidence>
<feature type="transmembrane region" description="Helical" evidence="17">
    <location>
        <begin position="377"/>
        <end position="402"/>
    </location>
</feature>
<evidence type="ECO:0000256" key="6">
    <source>
        <dbReference type="ARBA" id="ARBA00022617"/>
    </source>
</evidence>
<evidence type="ECO:0000259" key="19">
    <source>
        <dbReference type="PROSITE" id="PS51003"/>
    </source>
</evidence>
<evidence type="ECO:0000256" key="8">
    <source>
        <dbReference type="ARBA" id="ARBA00022692"/>
    </source>
</evidence>
<feature type="domain" description="Cytochrome b/b6 N-terminal region profile" evidence="18">
    <location>
        <begin position="8"/>
        <end position="219"/>
    </location>
</feature>
<keyword evidence="12 15" id="KW-0408">Iron</keyword>
<evidence type="ECO:0000256" key="1">
    <source>
        <dbReference type="ARBA" id="ARBA00002444"/>
    </source>
</evidence>
<evidence type="ECO:0000256" key="10">
    <source>
        <dbReference type="ARBA" id="ARBA00022982"/>
    </source>
</evidence>
<evidence type="ECO:0000256" key="16">
    <source>
        <dbReference type="RuleBase" id="RU003385"/>
    </source>
</evidence>
<dbReference type="InterPro" id="IPR036150">
    <property type="entry name" value="Cyt_b/b6_C_sf"/>
</dbReference>
<dbReference type="SUPFAM" id="SSF81648">
    <property type="entry name" value="a domain/subunit of cytochrome bc1 complex (Ubiquinol-cytochrome c reductase)"/>
    <property type="match status" value="1"/>
</dbReference>
<evidence type="ECO:0000256" key="2">
    <source>
        <dbReference type="ARBA" id="ARBA00004141"/>
    </source>
</evidence>
<dbReference type="PROSITE" id="PS51003">
    <property type="entry name" value="CYTB_CTER"/>
    <property type="match status" value="1"/>
</dbReference>
<organism evidence="20 21">
    <name type="scientific">Thiorhodococcus mannitoliphagus</name>
    <dbReference type="NCBI Taxonomy" id="329406"/>
    <lineage>
        <taxon>Bacteria</taxon>
        <taxon>Pseudomonadati</taxon>
        <taxon>Pseudomonadota</taxon>
        <taxon>Gammaproteobacteria</taxon>
        <taxon>Chromatiales</taxon>
        <taxon>Chromatiaceae</taxon>
        <taxon>Thiorhodococcus</taxon>
    </lineage>
</organism>
<evidence type="ECO:0000256" key="7">
    <source>
        <dbReference type="ARBA" id="ARBA00022660"/>
    </source>
</evidence>
<dbReference type="GO" id="GO:0045275">
    <property type="term" value="C:respiratory chain complex III"/>
    <property type="evidence" value="ECO:0007669"/>
    <property type="project" value="InterPro"/>
</dbReference>
<feature type="transmembrane region" description="Helical" evidence="17">
    <location>
        <begin position="89"/>
        <end position="109"/>
    </location>
</feature>
<dbReference type="Proteomes" id="UP000471640">
    <property type="component" value="Unassembled WGS sequence"/>
</dbReference>
<dbReference type="InterPro" id="IPR030689">
    <property type="entry name" value="Cytochrome_b"/>
</dbReference>
<dbReference type="InterPro" id="IPR016174">
    <property type="entry name" value="Di-haem_cyt_TM"/>
</dbReference>
<feature type="transmembrane region" description="Helical" evidence="17">
    <location>
        <begin position="188"/>
        <end position="209"/>
    </location>
</feature>
<keyword evidence="11 17" id="KW-1133">Transmembrane helix</keyword>
<dbReference type="FunFam" id="1.20.810.10:FF:000004">
    <property type="entry name" value="Cytochrome b"/>
    <property type="match status" value="1"/>
</dbReference>
<feature type="transmembrane region" description="Helical" evidence="17">
    <location>
        <begin position="320"/>
        <end position="339"/>
    </location>
</feature>
<feature type="transmembrane region" description="Helical" evidence="17">
    <location>
        <begin position="148"/>
        <end position="167"/>
    </location>
</feature>
<keyword evidence="7 16" id="KW-0679">Respiratory chain</keyword>
<dbReference type="CDD" id="cd00284">
    <property type="entry name" value="Cytochrome_b_N"/>
    <property type="match status" value="1"/>
</dbReference>
<comment type="cofactor">
    <cofactor evidence="16">
        <name>heme b</name>
        <dbReference type="ChEBI" id="CHEBI:60344"/>
    </cofactor>
    <text evidence="16">Binds 2 heme groups non-covalently.</text>
</comment>
<dbReference type="Pfam" id="PF00032">
    <property type="entry name" value="Cytochrom_B_C"/>
    <property type="match status" value="1"/>
</dbReference>
<evidence type="ECO:0000313" key="20">
    <source>
        <dbReference type="EMBL" id="NEX21562.1"/>
    </source>
</evidence>
<feature type="binding site" description="axial binding residue" evidence="15">
    <location>
        <position position="105"/>
    </location>
    <ligand>
        <name>heme b</name>
        <dbReference type="ChEBI" id="CHEBI:60344"/>
        <label>b566</label>
    </ligand>
    <ligandPart>
        <name>Fe</name>
        <dbReference type="ChEBI" id="CHEBI:18248"/>
    </ligandPart>
</feature>
<feature type="binding site" description="axial binding residue" evidence="15">
    <location>
        <position position="192"/>
    </location>
    <ligand>
        <name>heme b</name>
        <dbReference type="ChEBI" id="CHEBI:60344"/>
        <label>b562</label>
    </ligand>
    <ligandPart>
        <name>Fe</name>
        <dbReference type="ChEBI" id="CHEBI:18248"/>
    </ligandPart>
</feature>
<dbReference type="PROSITE" id="PS51002">
    <property type="entry name" value="CYTB_NTER"/>
    <property type="match status" value="1"/>
</dbReference>
<feature type="transmembrane region" description="Helical" evidence="17">
    <location>
        <begin position="351"/>
        <end position="371"/>
    </location>
</feature>
<comment type="subunit">
    <text evidence="3 16">The main subunits of complex b-c1 are: cytochrome b, cytochrome c1 and the Rieske protein.</text>
</comment>
<protein>
    <recommendedName>
        <fullName evidence="4 16">Cytochrome b</fullName>
    </recommendedName>
</protein>
<gene>
    <name evidence="20" type="ORF">G3480_14795</name>
</gene>
<dbReference type="Gene3D" id="1.20.810.10">
    <property type="entry name" value="Cytochrome Bc1 Complex, Chain C"/>
    <property type="match status" value="1"/>
</dbReference>
<evidence type="ECO:0000256" key="9">
    <source>
        <dbReference type="ARBA" id="ARBA00022723"/>
    </source>
</evidence>
<dbReference type="GO" id="GO:0046872">
    <property type="term" value="F:metal ion binding"/>
    <property type="evidence" value="ECO:0007669"/>
    <property type="project" value="UniProtKB-KW"/>
</dbReference>
<evidence type="ECO:0000256" key="12">
    <source>
        <dbReference type="ARBA" id="ARBA00023004"/>
    </source>
</evidence>
<dbReference type="EMBL" id="JAAIJR010000059">
    <property type="protein sequence ID" value="NEX21562.1"/>
    <property type="molecule type" value="Genomic_DNA"/>
</dbReference>
<dbReference type="PIRSF" id="PIRSF038885">
    <property type="entry name" value="COB"/>
    <property type="match status" value="1"/>
</dbReference>
<dbReference type="RefSeq" id="WP_164654660.1">
    <property type="nucleotide sequence ID" value="NZ_JAAIJR010000059.1"/>
</dbReference>
<keyword evidence="9 15" id="KW-0479">Metal-binding</keyword>
<evidence type="ECO:0000256" key="11">
    <source>
        <dbReference type="ARBA" id="ARBA00022989"/>
    </source>
</evidence>
<sequence>MSAEKTENLNWIDKRFPLTETWRAHLSEYYAPKNLNFWSFFGSLAILTLVIQIVTGIWLAMSYKPDAGLAFASVEYIMRDVDWGWVIRYMHSTGASAFFIVIYMHMFRGLLWGSYRKPRELLWIIGVVIYLVMMATAFFGYLLPWGQMSYWGAQVIVNLFAAVPGIGEDLSVWVRGDYVISDATLNRFFAFHFLLPFLLVGLVFLHIVALHHVGSNNPDGIEIKQGPKGNKWSDKAPADGIPFHPYYTVKDLMGVVVFLALFSIVMFFMPTFGGLFLEAPNFQPANPMQTPAHIAPVWYFTPFYAMLRAVPPMWDSQFPGVVVMFAAILILFVLPWLDRSPVKSMRYKGPIFKWATAIFAVSFVVLAWLGMQPVSDLYTLLAQIFTTLYFAYFLLMPIYSALDKTKPVPERVTS</sequence>
<dbReference type="PANTHER" id="PTHR19271:SF16">
    <property type="entry name" value="CYTOCHROME B"/>
    <property type="match status" value="1"/>
</dbReference>
<feature type="binding site" description="axial binding residue" evidence="15">
    <location>
        <position position="206"/>
    </location>
    <ligand>
        <name>heme b</name>
        <dbReference type="ChEBI" id="CHEBI:60344"/>
        <label>b566</label>
    </ligand>
    <ligandPart>
        <name>Fe</name>
        <dbReference type="ChEBI" id="CHEBI:18248"/>
    </ligandPart>
</feature>
<feature type="binding site" description="axial binding residue" evidence="15">
    <location>
        <position position="91"/>
    </location>
    <ligand>
        <name>heme b</name>
        <dbReference type="ChEBI" id="CHEBI:60344"/>
        <label>b562</label>
    </ligand>
    <ligandPart>
        <name>Fe</name>
        <dbReference type="ChEBI" id="CHEBI:18248"/>
    </ligandPart>
</feature>
<comment type="function">
    <text evidence="1 16">Component of the ubiquinol-cytochrome c reductase complex (complex III or cytochrome b-c1 complex), which is a respiratory chain that generates an electrochemical potential coupled to ATP synthesis.</text>
</comment>
<keyword evidence="13 17" id="KW-0472">Membrane</keyword>
<evidence type="ECO:0000256" key="17">
    <source>
        <dbReference type="SAM" id="Phobius"/>
    </source>
</evidence>
<dbReference type="InterPro" id="IPR005797">
    <property type="entry name" value="Cyt_b/b6_N"/>
</dbReference>
<evidence type="ECO:0000256" key="14">
    <source>
        <dbReference type="PIRSR" id="PIRSR038885-1"/>
    </source>
</evidence>
<comment type="subcellular location">
    <subcellularLocation>
        <location evidence="2">Membrane</location>
        <topology evidence="2">Multi-pass membrane protein</topology>
    </subcellularLocation>
</comment>
<proteinExistence type="inferred from homology"/>
<keyword evidence="5 16" id="KW-0813">Transport</keyword>
<dbReference type="GO" id="GO:0008121">
    <property type="term" value="F:quinol-cytochrome-c reductase activity"/>
    <property type="evidence" value="ECO:0007669"/>
    <property type="project" value="InterPro"/>
</dbReference>
<comment type="cofactor">
    <cofactor evidence="15">
        <name>heme</name>
        <dbReference type="ChEBI" id="CHEBI:30413"/>
    </cofactor>
    <text evidence="15">Binds 2 heme groups non-covalently.</text>
</comment>
<dbReference type="Pfam" id="PF00033">
    <property type="entry name" value="Cytochrome_B"/>
    <property type="match status" value="1"/>
</dbReference>
<keyword evidence="6 15" id="KW-0349">Heme</keyword>
<comment type="caution">
    <text evidence="20">The sequence shown here is derived from an EMBL/GenBank/DDBJ whole genome shotgun (WGS) entry which is preliminary data.</text>
</comment>
<dbReference type="InterPro" id="IPR048259">
    <property type="entry name" value="Cytochrome_b_N_euk/bac"/>
</dbReference>